<keyword evidence="3 5" id="KW-1133">Transmembrane helix</keyword>
<evidence type="ECO:0000256" key="2">
    <source>
        <dbReference type="ARBA" id="ARBA00022692"/>
    </source>
</evidence>
<evidence type="ECO:0000256" key="4">
    <source>
        <dbReference type="ARBA" id="ARBA00023136"/>
    </source>
</evidence>
<feature type="transmembrane region" description="Helical" evidence="5">
    <location>
        <begin position="112"/>
        <end position="130"/>
    </location>
</feature>
<name>A0A060QGL9_9PROT</name>
<organism evidence="6 7">
    <name type="scientific">Asaia bogorensis</name>
    <dbReference type="NCBI Taxonomy" id="91915"/>
    <lineage>
        <taxon>Bacteria</taxon>
        <taxon>Pseudomonadati</taxon>
        <taxon>Pseudomonadota</taxon>
        <taxon>Alphaproteobacteria</taxon>
        <taxon>Acetobacterales</taxon>
        <taxon>Acetobacteraceae</taxon>
        <taxon>Asaia</taxon>
    </lineage>
</organism>
<evidence type="ECO:0000313" key="7">
    <source>
        <dbReference type="Proteomes" id="UP000027583"/>
    </source>
</evidence>
<dbReference type="eggNOG" id="COG3686">
    <property type="taxonomic scope" value="Bacteria"/>
</dbReference>
<dbReference type="EMBL" id="CBLX010000015">
    <property type="protein sequence ID" value="CDG40269.1"/>
    <property type="molecule type" value="Genomic_DNA"/>
</dbReference>
<evidence type="ECO:0000256" key="5">
    <source>
        <dbReference type="SAM" id="Phobius"/>
    </source>
</evidence>
<keyword evidence="2 5" id="KW-0812">Transmembrane</keyword>
<dbReference type="InterPro" id="IPR023352">
    <property type="entry name" value="MAPEG-like_dom_sf"/>
</dbReference>
<comment type="subcellular location">
    <subcellularLocation>
        <location evidence="1">Membrane</location>
    </subcellularLocation>
</comment>
<reference evidence="6 7" key="1">
    <citation type="journal article" date="2014" name="Genome Biol. Evol.">
        <title>Acetic acid bacteria genomes reveal functional traits for adaptation to life in insect guts.</title>
        <authorList>
            <person name="Chouaia B."/>
            <person name="Gaiarsa S."/>
            <person name="Crotti E."/>
            <person name="Comandatore F."/>
            <person name="Degli Esposti M."/>
            <person name="Ricci I."/>
            <person name="Alma A."/>
            <person name="Favia G."/>
            <person name="Bandi C."/>
            <person name="Daffonchio D."/>
        </authorList>
    </citation>
    <scope>NUCLEOTIDE SEQUENCE [LARGE SCALE GENOMIC DNA]</scope>
    <source>
        <strain evidence="6 7">SF2.1</strain>
    </source>
</reference>
<dbReference type="InterPro" id="IPR001129">
    <property type="entry name" value="Membr-assoc_MAPEG"/>
</dbReference>
<comment type="caution">
    <text evidence="6">The sequence shown here is derived from an EMBL/GenBank/DDBJ whole genome shotgun (WGS) entry which is preliminary data.</text>
</comment>
<keyword evidence="4 5" id="KW-0472">Membrane</keyword>
<sequence>MRIEFYVIAGLVLLALVNIFWAGAAKTRQYGTEWNMGARDGKMPELQPVPARLARAQANLFETLPLFLATLLAALLAGHAGWKTQWGSCIYLAARVIYLPLYAAGVPVVRTMVFTISLLGLLLTLWALALG</sequence>
<dbReference type="GO" id="GO:0016020">
    <property type="term" value="C:membrane"/>
    <property type="evidence" value="ECO:0007669"/>
    <property type="project" value="UniProtKB-SubCell"/>
</dbReference>
<dbReference type="PANTHER" id="PTHR35371:SF1">
    <property type="entry name" value="BLR7753 PROTEIN"/>
    <property type="match status" value="1"/>
</dbReference>
<dbReference type="SUPFAM" id="SSF161084">
    <property type="entry name" value="MAPEG domain-like"/>
    <property type="match status" value="1"/>
</dbReference>
<evidence type="ECO:0000313" key="6">
    <source>
        <dbReference type="EMBL" id="CDG40269.1"/>
    </source>
</evidence>
<gene>
    <name evidence="6" type="ORF">ASAP_2224</name>
</gene>
<dbReference type="AlphaFoldDB" id="A0A060QGL9"/>
<dbReference type="PANTHER" id="PTHR35371">
    <property type="entry name" value="INNER MEMBRANE PROTEIN"/>
    <property type="match status" value="1"/>
</dbReference>
<protein>
    <submittedName>
        <fullName evidence="6">Inner membrane protein</fullName>
    </submittedName>
</protein>
<reference evidence="6 7" key="2">
    <citation type="journal article" date="2014" name="PLoS ONE">
        <title>Evolution of mitochondria reconstructed from the energy metabolism of living bacteria.</title>
        <authorList>
            <person name="Degli Esposti M."/>
            <person name="Chouaia B."/>
            <person name="Comandatore F."/>
            <person name="Crotti E."/>
            <person name="Sassera D."/>
            <person name="Lievens P.M."/>
            <person name="Daffonchio D."/>
            <person name="Bandi C."/>
        </authorList>
    </citation>
    <scope>NUCLEOTIDE SEQUENCE [LARGE SCALE GENOMIC DNA]</scope>
    <source>
        <strain evidence="6 7">SF2.1</strain>
    </source>
</reference>
<proteinExistence type="predicted"/>
<dbReference type="Proteomes" id="UP000027583">
    <property type="component" value="Unassembled WGS sequence"/>
</dbReference>
<dbReference type="Gene3D" id="1.20.120.550">
    <property type="entry name" value="Membrane associated eicosanoid/glutathione metabolism-like domain"/>
    <property type="match status" value="1"/>
</dbReference>
<evidence type="ECO:0000256" key="1">
    <source>
        <dbReference type="ARBA" id="ARBA00004370"/>
    </source>
</evidence>
<dbReference type="RefSeq" id="WP_023978841.1">
    <property type="nucleotide sequence ID" value="NZ_CBLX010000015.1"/>
</dbReference>
<dbReference type="Pfam" id="PF01124">
    <property type="entry name" value="MAPEG"/>
    <property type="match status" value="1"/>
</dbReference>
<accession>A0A060QGL9</accession>
<feature type="transmembrane region" description="Helical" evidence="5">
    <location>
        <begin position="64"/>
        <end position="82"/>
    </location>
</feature>
<evidence type="ECO:0000256" key="3">
    <source>
        <dbReference type="ARBA" id="ARBA00022989"/>
    </source>
</evidence>